<evidence type="ECO:0000259" key="4">
    <source>
        <dbReference type="Pfam" id="PF25917"/>
    </source>
</evidence>
<sequence>MAISKSIKVTVVASLFVVAIGGVFYLNQPESANATQSTDDAYIQADFTIVSPQISGKISQVLVDDNDVVKQGDVIATIDDRDFVAAVNTAKAQVVSAQASIKSLQAKLINQDAVIEQAQATLDANISTLKLAQFNLERYRNLAADGSGTVQALQEAEAQVSIQQANLRKNEAGLLAAKQDKDIQYADIDKAKAALLQANSMLDVANLQLSYTQITAPIDGIVGKKSLRVGSYVNPGVSLLAVVPLDEIYVHANFRETQLANVKAGQAVDIEVDALPGKILTGHVDSLAPASGVSYSAVAPHNATGNFTKIVQRLPVKIIIDADQADAAQLRVGMSVVPTINVNNS</sequence>
<evidence type="ECO:0000256" key="2">
    <source>
        <dbReference type="SAM" id="Coils"/>
    </source>
</evidence>
<keyword evidence="3" id="KW-0812">Transmembrane</keyword>
<dbReference type="InterPro" id="IPR058634">
    <property type="entry name" value="AaeA-lik-b-barrel"/>
</dbReference>
<dbReference type="Gene3D" id="2.40.30.170">
    <property type="match status" value="1"/>
</dbReference>
<dbReference type="Pfam" id="PF25963">
    <property type="entry name" value="Beta-barrel_AAEA"/>
    <property type="match status" value="1"/>
</dbReference>
<keyword evidence="2" id="KW-0175">Coiled coil</keyword>
<name>A0A9X1ZC07_9GAMM</name>
<reference evidence="6" key="1">
    <citation type="submission" date="2022-01" db="EMBL/GenBank/DDBJ databases">
        <title>Whole genome-based taxonomy of the Shewanellaceae.</title>
        <authorList>
            <person name="Martin-Rodriguez A.J."/>
        </authorList>
    </citation>
    <scope>NUCLEOTIDE SEQUENCE</scope>
    <source>
        <strain evidence="6">DSM 23803</strain>
    </source>
</reference>
<dbReference type="SUPFAM" id="SSF111369">
    <property type="entry name" value="HlyD-like secretion proteins"/>
    <property type="match status" value="2"/>
</dbReference>
<dbReference type="PANTHER" id="PTHR30386:SF24">
    <property type="entry name" value="MULTIDRUG RESISTANCE EFFLUX PUMP"/>
    <property type="match status" value="1"/>
</dbReference>
<feature type="domain" description="p-hydroxybenzoic acid efflux pump subunit AaeA-like beta-barrel" evidence="5">
    <location>
        <begin position="248"/>
        <end position="334"/>
    </location>
</feature>
<evidence type="ECO:0000256" key="3">
    <source>
        <dbReference type="SAM" id="Phobius"/>
    </source>
</evidence>
<dbReference type="InterPro" id="IPR050739">
    <property type="entry name" value="MFP"/>
</dbReference>
<keyword evidence="7" id="KW-1185">Reference proteome</keyword>
<accession>A0A9X1ZC07</accession>
<dbReference type="InterPro" id="IPR058625">
    <property type="entry name" value="MdtA-like_BSH"/>
</dbReference>
<gene>
    <name evidence="6" type="ORF">L2749_20435</name>
</gene>
<keyword evidence="3" id="KW-1133">Transmembrane helix</keyword>
<dbReference type="Proteomes" id="UP001139408">
    <property type="component" value="Unassembled WGS sequence"/>
</dbReference>
<dbReference type="Gene3D" id="1.10.287.470">
    <property type="entry name" value="Helix hairpin bin"/>
    <property type="match status" value="2"/>
</dbReference>
<evidence type="ECO:0000313" key="6">
    <source>
        <dbReference type="EMBL" id="MCL1107582.1"/>
    </source>
</evidence>
<evidence type="ECO:0000259" key="5">
    <source>
        <dbReference type="Pfam" id="PF25963"/>
    </source>
</evidence>
<evidence type="ECO:0000313" key="7">
    <source>
        <dbReference type="Proteomes" id="UP001139408"/>
    </source>
</evidence>
<dbReference type="RefSeq" id="WP_188927017.1">
    <property type="nucleotide sequence ID" value="NZ_BMQI01000070.1"/>
</dbReference>
<keyword evidence="3" id="KW-0472">Membrane</keyword>
<comment type="caution">
    <text evidence="6">The sequence shown here is derived from an EMBL/GenBank/DDBJ whole genome shotgun (WGS) entry which is preliminary data.</text>
</comment>
<dbReference type="AlphaFoldDB" id="A0A9X1ZC07"/>
<feature type="domain" description="Multidrug resistance protein MdtA-like barrel-sandwich hybrid" evidence="4">
    <location>
        <begin position="50"/>
        <end position="243"/>
    </location>
</feature>
<organism evidence="6 7">
    <name type="scientific">Shewanella algicola</name>
    <dbReference type="NCBI Taxonomy" id="640633"/>
    <lineage>
        <taxon>Bacteria</taxon>
        <taxon>Pseudomonadati</taxon>
        <taxon>Pseudomonadota</taxon>
        <taxon>Gammaproteobacteria</taxon>
        <taxon>Alteromonadales</taxon>
        <taxon>Shewanellaceae</taxon>
        <taxon>Shewanella</taxon>
    </lineage>
</organism>
<proteinExistence type="inferred from homology"/>
<dbReference type="Pfam" id="PF25917">
    <property type="entry name" value="BSH_RND"/>
    <property type="match status" value="1"/>
</dbReference>
<comment type="similarity">
    <text evidence="1">Belongs to the membrane fusion protein (MFP) (TC 8.A.1) family.</text>
</comment>
<protein>
    <submittedName>
        <fullName evidence="6">HlyD family secretion protein</fullName>
    </submittedName>
</protein>
<feature type="coiled-coil region" evidence="2">
    <location>
        <begin position="87"/>
        <end position="121"/>
    </location>
</feature>
<feature type="transmembrane region" description="Helical" evidence="3">
    <location>
        <begin position="7"/>
        <end position="26"/>
    </location>
</feature>
<dbReference type="Gene3D" id="2.40.50.100">
    <property type="match status" value="1"/>
</dbReference>
<evidence type="ECO:0000256" key="1">
    <source>
        <dbReference type="ARBA" id="ARBA00009477"/>
    </source>
</evidence>
<dbReference type="PANTHER" id="PTHR30386">
    <property type="entry name" value="MEMBRANE FUSION SUBUNIT OF EMRAB-TOLC MULTIDRUG EFFLUX PUMP"/>
    <property type="match status" value="1"/>
</dbReference>
<dbReference type="EMBL" id="JAKILJ010000069">
    <property type="protein sequence ID" value="MCL1107582.1"/>
    <property type="molecule type" value="Genomic_DNA"/>
</dbReference>